<reference evidence="3 4" key="1">
    <citation type="submission" date="2016-10" db="EMBL/GenBank/DDBJ databases">
        <authorList>
            <person name="de Groot N.N."/>
        </authorList>
    </citation>
    <scope>NUCLEOTIDE SEQUENCE [LARGE SCALE GENOMIC DNA]</scope>
    <source>
        <strain evidence="3 4">DSM 17794</strain>
    </source>
</reference>
<dbReference type="Pfam" id="PF19413">
    <property type="entry name" value="YaiO"/>
    <property type="match status" value="1"/>
</dbReference>
<accession>A0A1I5CKZ6</accession>
<dbReference type="OrthoDB" id="742239at2"/>
<protein>
    <submittedName>
        <fullName evidence="3">Outer membrane protein, YaiO family</fullName>
    </submittedName>
</protein>
<organism evidence="3 4">
    <name type="scientific">Salegentibacter flavus</name>
    <dbReference type="NCBI Taxonomy" id="287099"/>
    <lineage>
        <taxon>Bacteria</taxon>
        <taxon>Pseudomonadati</taxon>
        <taxon>Bacteroidota</taxon>
        <taxon>Flavobacteriia</taxon>
        <taxon>Flavobacteriales</taxon>
        <taxon>Flavobacteriaceae</taxon>
        <taxon>Salegentibacter</taxon>
    </lineage>
</organism>
<sequence>MKLFFTLLLLVGVIVSAKAQVAATDRTFEKARELASAENYEQAIEILEILQDSLPNNKDYKIYLARVYGWKKDYPAAIETLIPLTEAEDFSEEAIKVMVTTQVWAGNFEEVVKYSNMALTKYEKPHFQLQKAIALEALDRDEEAKETLKEMMLKEPENKEAQALQTRIFQKNKEYISLSYLNTSFSDPGFKPWHLAHLEYKKDIGNVPVLARLNYGNLFGLEGSLFEVDAYPKSGSNSYLYINAGAAINTPIFPEIKAGVEYFQSLNEKFEISLGGKYLGFQETQVILLTGGITYATENNLRFNYKPYFTHTKSNWLTSHTLALRINNPVKESFIQVDLQYGSIPYAFVTSSAFTEVTSLRLGMQYHFRITENILIQPVVMYEYEEYFPSLYRNRFNSQIITFFRF</sequence>
<proteinExistence type="predicted"/>
<feature type="signal peptide" evidence="1">
    <location>
        <begin position="1"/>
        <end position="19"/>
    </location>
</feature>
<dbReference type="SUPFAM" id="SSF48452">
    <property type="entry name" value="TPR-like"/>
    <property type="match status" value="1"/>
</dbReference>
<dbReference type="RefSeq" id="WP_093410951.1">
    <property type="nucleotide sequence ID" value="NZ_FOVL01000022.1"/>
</dbReference>
<dbReference type="InterPro" id="IPR011990">
    <property type="entry name" value="TPR-like_helical_dom_sf"/>
</dbReference>
<keyword evidence="1" id="KW-0732">Signal</keyword>
<evidence type="ECO:0000313" key="3">
    <source>
        <dbReference type="EMBL" id="SFN87685.1"/>
    </source>
</evidence>
<dbReference type="NCBIfam" id="TIGR04390">
    <property type="entry name" value="OMP_YaiO_dom"/>
    <property type="match status" value="1"/>
</dbReference>
<name>A0A1I5CKZ6_9FLAO</name>
<evidence type="ECO:0000259" key="2">
    <source>
        <dbReference type="Pfam" id="PF19413"/>
    </source>
</evidence>
<dbReference type="InterPro" id="IPR030887">
    <property type="entry name" value="Beta-barrel_YaiO"/>
</dbReference>
<dbReference type="EMBL" id="FOVL01000022">
    <property type="protein sequence ID" value="SFN87685.1"/>
    <property type="molecule type" value="Genomic_DNA"/>
</dbReference>
<dbReference type="AlphaFoldDB" id="A0A1I5CKZ6"/>
<dbReference type="STRING" id="287099.SAMN05660413_02906"/>
<feature type="chain" id="PRO_5011499163" evidence="1">
    <location>
        <begin position="20"/>
        <end position="406"/>
    </location>
</feature>
<dbReference type="Gene3D" id="1.25.40.10">
    <property type="entry name" value="Tetratricopeptide repeat domain"/>
    <property type="match status" value="1"/>
</dbReference>
<evidence type="ECO:0000313" key="4">
    <source>
        <dbReference type="Proteomes" id="UP000199153"/>
    </source>
</evidence>
<gene>
    <name evidence="3" type="ORF">SAMN05660413_02906</name>
</gene>
<evidence type="ECO:0000256" key="1">
    <source>
        <dbReference type="SAM" id="SignalP"/>
    </source>
</evidence>
<dbReference type="Proteomes" id="UP000199153">
    <property type="component" value="Unassembled WGS sequence"/>
</dbReference>
<feature type="domain" description="YaiO beta-barrel" evidence="2">
    <location>
        <begin position="173"/>
        <end position="346"/>
    </location>
</feature>
<keyword evidence="4" id="KW-1185">Reference proteome</keyword>